<feature type="chain" id="PRO_5045965357" evidence="1">
    <location>
        <begin position="29"/>
        <end position="104"/>
    </location>
</feature>
<evidence type="ECO:0000256" key="1">
    <source>
        <dbReference type="SAM" id="SignalP"/>
    </source>
</evidence>
<dbReference type="Proteomes" id="UP001576784">
    <property type="component" value="Unassembled WGS sequence"/>
</dbReference>
<name>A0ABV4Y1T2_9CYAN</name>
<keyword evidence="3" id="KW-1185">Reference proteome</keyword>
<reference evidence="2 3" key="1">
    <citation type="submission" date="2024-09" db="EMBL/GenBank/DDBJ databases">
        <title>Floridaenema gen nov. (Aerosakkonemataceae, Aerosakkonematales ord. nov., Cyanobacteria) from benthic tropical and subtropical fresh waters, with the description of four new species.</title>
        <authorList>
            <person name="Moretto J.A."/>
            <person name="Berthold D.E."/>
            <person name="Lefler F.W."/>
            <person name="Huang I.-S."/>
            <person name="Laughinghouse H. IV."/>
        </authorList>
    </citation>
    <scope>NUCLEOTIDE SEQUENCE [LARGE SCALE GENOMIC DNA]</scope>
    <source>
        <strain evidence="2 3">BLCC-F50</strain>
    </source>
</reference>
<protein>
    <submittedName>
        <fullName evidence="2">Uncharacterized protein</fullName>
    </submittedName>
</protein>
<organism evidence="2 3">
    <name type="scientific">Floridaenema flaviceps BLCC-F50</name>
    <dbReference type="NCBI Taxonomy" id="3153642"/>
    <lineage>
        <taxon>Bacteria</taxon>
        <taxon>Bacillati</taxon>
        <taxon>Cyanobacteriota</taxon>
        <taxon>Cyanophyceae</taxon>
        <taxon>Oscillatoriophycideae</taxon>
        <taxon>Aerosakkonematales</taxon>
        <taxon>Aerosakkonemataceae</taxon>
        <taxon>Floridanema</taxon>
        <taxon>Floridanema flaviceps</taxon>
    </lineage>
</organism>
<comment type="caution">
    <text evidence="2">The sequence shown here is derived from an EMBL/GenBank/DDBJ whole genome shotgun (WGS) entry which is preliminary data.</text>
</comment>
<keyword evidence="1" id="KW-0732">Signal</keyword>
<feature type="signal peptide" evidence="1">
    <location>
        <begin position="1"/>
        <end position="28"/>
    </location>
</feature>
<gene>
    <name evidence="2" type="ORF">ACE1CI_34005</name>
</gene>
<evidence type="ECO:0000313" key="3">
    <source>
        <dbReference type="Proteomes" id="UP001576784"/>
    </source>
</evidence>
<sequence>MSLNRLLAGVAIAGLAVLTATPTVPSFAAEKVSSQAQTQQFAQRRDRDDWDRYRDRDRDDRWRDRDRRVCYYERRGRRVFYCCRERVWNGRSYQVRTSCQPVRR</sequence>
<proteinExistence type="predicted"/>
<accession>A0ABV4Y1T2</accession>
<dbReference type="EMBL" id="JBHFNR010000272">
    <property type="protein sequence ID" value="MFB2897956.1"/>
    <property type="molecule type" value="Genomic_DNA"/>
</dbReference>
<evidence type="ECO:0000313" key="2">
    <source>
        <dbReference type="EMBL" id="MFB2897956.1"/>
    </source>
</evidence>
<dbReference type="RefSeq" id="WP_413267562.1">
    <property type="nucleotide sequence ID" value="NZ_JBHFNR010000272.1"/>
</dbReference>